<evidence type="ECO:0000313" key="2">
    <source>
        <dbReference type="EMBL" id="OCF26179.1"/>
    </source>
</evidence>
<feature type="compositionally biased region" description="Low complexity" evidence="1">
    <location>
        <begin position="37"/>
        <end position="49"/>
    </location>
</feature>
<reference evidence="2" key="3">
    <citation type="submission" date="2014-01" db="EMBL/GenBank/DDBJ databases">
        <title>Evolution of pathogenesis and genome organization in the Tremellales.</title>
        <authorList>
            <person name="Cuomo C."/>
            <person name="Litvintseva A."/>
            <person name="Heitman J."/>
            <person name="Chen Y."/>
            <person name="Sun S."/>
            <person name="Springer D."/>
            <person name="Dromer F."/>
            <person name="Young S."/>
            <person name="Zeng Q."/>
            <person name="Chapman S."/>
            <person name="Gujja S."/>
            <person name="Saif S."/>
            <person name="Birren B."/>
        </authorList>
    </citation>
    <scope>NUCLEOTIDE SEQUENCE</scope>
    <source>
        <strain evidence="2">CBS 10118</strain>
    </source>
</reference>
<dbReference type="EMBL" id="CP144541">
    <property type="protein sequence ID" value="WVW78529.1"/>
    <property type="molecule type" value="Genomic_DNA"/>
</dbReference>
<reference evidence="3" key="2">
    <citation type="submission" date="2013-07" db="EMBL/GenBank/DDBJ databases">
        <authorList>
            <consortium name="The Broad Institute Genome Sequencing Platform"/>
            <person name="Cuomo C."/>
            <person name="Litvintseva A."/>
            <person name="Chen Y."/>
            <person name="Heitman J."/>
            <person name="Sun S."/>
            <person name="Springer D."/>
            <person name="Dromer F."/>
            <person name="Young S.K."/>
            <person name="Zeng Q."/>
            <person name="Gargeya S."/>
            <person name="Fitzgerald M."/>
            <person name="Abouelleil A."/>
            <person name="Alvarado L."/>
            <person name="Berlin A.M."/>
            <person name="Chapman S.B."/>
            <person name="Dewar J."/>
            <person name="Goldberg J."/>
            <person name="Griggs A."/>
            <person name="Gujja S."/>
            <person name="Hansen M."/>
            <person name="Howarth C."/>
            <person name="Imamovic A."/>
            <person name="Larimer J."/>
            <person name="McCowan C."/>
            <person name="Murphy C."/>
            <person name="Pearson M."/>
            <person name="Priest M."/>
            <person name="Roberts A."/>
            <person name="Saif S."/>
            <person name="Shea T."/>
            <person name="Sykes S."/>
            <person name="Wortman J."/>
            <person name="Nusbaum C."/>
            <person name="Birren B."/>
        </authorList>
    </citation>
    <scope>NUCLEOTIDE SEQUENCE</scope>
    <source>
        <strain evidence="3">CBS 10118</strain>
    </source>
</reference>
<reference evidence="2" key="1">
    <citation type="submission" date="2013-07" db="EMBL/GenBank/DDBJ databases">
        <title>The Genome Sequence of Cryptococcus bestiolae CBS10118.</title>
        <authorList>
            <consortium name="The Broad Institute Genome Sequencing Platform"/>
            <person name="Cuomo C."/>
            <person name="Litvintseva A."/>
            <person name="Chen Y."/>
            <person name="Heitman J."/>
            <person name="Sun S."/>
            <person name="Springer D."/>
            <person name="Dromer F."/>
            <person name="Young S.K."/>
            <person name="Zeng Q."/>
            <person name="Gargeya S."/>
            <person name="Fitzgerald M."/>
            <person name="Abouelleil A."/>
            <person name="Alvarado L."/>
            <person name="Berlin A.M."/>
            <person name="Chapman S.B."/>
            <person name="Dewar J."/>
            <person name="Goldberg J."/>
            <person name="Griggs A."/>
            <person name="Gujja S."/>
            <person name="Hansen M."/>
            <person name="Howarth C."/>
            <person name="Imamovic A."/>
            <person name="Larimer J."/>
            <person name="McCowan C."/>
            <person name="Murphy C."/>
            <person name="Pearson M."/>
            <person name="Priest M."/>
            <person name="Roberts A."/>
            <person name="Saif S."/>
            <person name="Shea T."/>
            <person name="Sykes S."/>
            <person name="Wortman J."/>
            <person name="Nusbaum C."/>
            <person name="Birren B."/>
        </authorList>
    </citation>
    <scope>NUCLEOTIDE SEQUENCE [LARGE SCALE GENOMIC DNA]</scope>
    <source>
        <strain evidence="2">CBS 10118</strain>
    </source>
</reference>
<dbReference type="RefSeq" id="XP_019047249.1">
    <property type="nucleotide sequence ID" value="XM_019190501.1"/>
</dbReference>
<evidence type="ECO:0000256" key="1">
    <source>
        <dbReference type="SAM" id="MobiDB-lite"/>
    </source>
</evidence>
<dbReference type="OrthoDB" id="2569626at2759"/>
<dbReference type="AlphaFoldDB" id="A0A1B9G568"/>
<organism evidence="2">
    <name type="scientific">Kwoniella bestiolae CBS 10118</name>
    <dbReference type="NCBI Taxonomy" id="1296100"/>
    <lineage>
        <taxon>Eukaryota</taxon>
        <taxon>Fungi</taxon>
        <taxon>Dikarya</taxon>
        <taxon>Basidiomycota</taxon>
        <taxon>Agaricomycotina</taxon>
        <taxon>Tremellomycetes</taxon>
        <taxon>Tremellales</taxon>
        <taxon>Cryptococcaceae</taxon>
        <taxon>Kwoniella</taxon>
    </lineage>
</organism>
<accession>A0A1B9G568</accession>
<evidence type="ECO:0000313" key="4">
    <source>
        <dbReference type="Proteomes" id="UP000092730"/>
    </source>
</evidence>
<dbReference type="EMBL" id="KI894020">
    <property type="protein sequence ID" value="OCF26179.1"/>
    <property type="molecule type" value="Genomic_DNA"/>
</dbReference>
<gene>
    <name evidence="2" type="ORF">I302_03857</name>
    <name evidence="3" type="ORF">I302_100484</name>
</gene>
<evidence type="ECO:0000313" key="3">
    <source>
        <dbReference type="EMBL" id="WVW78529.1"/>
    </source>
</evidence>
<feature type="region of interest" description="Disordered" evidence="1">
    <location>
        <begin position="10"/>
        <end position="49"/>
    </location>
</feature>
<keyword evidence="4" id="KW-1185">Reference proteome</keyword>
<dbReference type="KEGG" id="kbi:30208256"/>
<protein>
    <submittedName>
        <fullName evidence="2">Uncharacterized protein</fullName>
    </submittedName>
</protein>
<sequence>MMTRRFRQLFHIHKHDKRRPEDPDPSSIPELSEKQIPSTTSSSPPSSRPRLPIELILQIVHFCSSSPDTLRALAQVKHEISALALQLLWKDLTVGLTPKHPFGQSTSLLASKSKYVHSRGLTKTLNCHFKNYNHLTRLSFSPHSTNTYGYTHLQTLKIHLNTLRGLPGRRGWSERKSTSEDIIARNYARKLPTNMKKLIWMGVPEPYYRDCWYASWDESGFRPYAHRPYTLNQGGLVRDEVGSGGSQAKWNWPMDISAVGPRKVIFQLDHRYTDGLIPFVRNTFIKAGFPEVRELVIMFLPKKTRVSTKHEEEWYGHPNTLKPTQDFASFLIDLVQLLHDFNVGYPNMKIKLVNCNCLDPIWMGLLEDPSLEIDEGMRNKIKYGHLTTTSTTTTQEEVDKIINEYVERRLTKQARGMGKEILRDVGELVVYPIDESGHKWRESFGRKQVIMSLREYVRDGGWEDELDREDVRGYLGGLL</sequence>
<dbReference type="Proteomes" id="UP000092730">
    <property type="component" value="Chromosome 1"/>
</dbReference>
<proteinExistence type="predicted"/>
<dbReference type="VEuPathDB" id="FungiDB:I302_03857"/>
<name>A0A1B9G568_9TREE</name>
<reference evidence="3" key="4">
    <citation type="submission" date="2024-02" db="EMBL/GenBank/DDBJ databases">
        <title>Comparative genomics of Cryptococcus and Kwoniella reveals pathogenesis evolution and contrasting modes of karyotype evolution via chromosome fusion or intercentromeric recombination.</title>
        <authorList>
            <person name="Coelho M.A."/>
            <person name="David-Palma M."/>
            <person name="Shea T."/>
            <person name="Bowers K."/>
            <person name="McGinley-Smith S."/>
            <person name="Mohammad A.W."/>
            <person name="Gnirke A."/>
            <person name="Yurkov A.M."/>
            <person name="Nowrousian M."/>
            <person name="Sun S."/>
            <person name="Cuomo C.A."/>
            <person name="Heitman J."/>
        </authorList>
    </citation>
    <scope>NUCLEOTIDE SEQUENCE</scope>
    <source>
        <strain evidence="3">CBS 10118</strain>
    </source>
</reference>
<dbReference type="GeneID" id="30208256"/>